<evidence type="ECO:0000313" key="1">
    <source>
        <dbReference type="EMBL" id="GAJ24240.1"/>
    </source>
</evidence>
<comment type="caution">
    <text evidence="1">The sequence shown here is derived from an EMBL/GenBank/DDBJ whole genome shotgun (WGS) entry which is preliminary data.</text>
</comment>
<feature type="non-terminal residue" evidence="1">
    <location>
        <position position="1"/>
    </location>
</feature>
<accession>X1W2T0</accession>
<gene>
    <name evidence="1" type="ORF">S12H4_57710</name>
</gene>
<proteinExistence type="predicted"/>
<dbReference type="EMBL" id="BARW01037365">
    <property type="protein sequence ID" value="GAJ24240.1"/>
    <property type="molecule type" value="Genomic_DNA"/>
</dbReference>
<name>X1W2T0_9ZZZZ</name>
<dbReference type="AlphaFoldDB" id="X1W2T0"/>
<protein>
    <submittedName>
        <fullName evidence="1">Uncharacterized protein</fullName>
    </submittedName>
</protein>
<organism evidence="1">
    <name type="scientific">marine sediment metagenome</name>
    <dbReference type="NCBI Taxonomy" id="412755"/>
    <lineage>
        <taxon>unclassified sequences</taxon>
        <taxon>metagenomes</taxon>
        <taxon>ecological metagenomes</taxon>
    </lineage>
</organism>
<sequence length="69" mass="8108">KNWKEILKELNTETESEVALLTDYAEQVACVLDGYWSVDFAHAKDDRWLFIDMALEKDSFHWKGCKIGR</sequence>
<reference evidence="1" key="1">
    <citation type="journal article" date="2014" name="Front. Microbiol.">
        <title>High frequency of phylogenetically diverse reductive dehalogenase-homologous genes in deep subseafloor sedimentary metagenomes.</title>
        <authorList>
            <person name="Kawai M."/>
            <person name="Futagami T."/>
            <person name="Toyoda A."/>
            <person name="Takaki Y."/>
            <person name="Nishi S."/>
            <person name="Hori S."/>
            <person name="Arai W."/>
            <person name="Tsubouchi T."/>
            <person name="Morono Y."/>
            <person name="Uchiyama I."/>
            <person name="Ito T."/>
            <person name="Fujiyama A."/>
            <person name="Inagaki F."/>
            <person name="Takami H."/>
        </authorList>
    </citation>
    <scope>NUCLEOTIDE SEQUENCE</scope>
    <source>
        <strain evidence="1">Expedition CK06-06</strain>
    </source>
</reference>